<dbReference type="InterPro" id="IPR011701">
    <property type="entry name" value="MFS"/>
</dbReference>
<evidence type="ECO:0000313" key="6">
    <source>
        <dbReference type="EMBL" id="PIT90528.1"/>
    </source>
</evidence>
<evidence type="ECO:0000256" key="1">
    <source>
        <dbReference type="ARBA" id="ARBA00022692"/>
    </source>
</evidence>
<feature type="transmembrane region" description="Helical" evidence="4">
    <location>
        <begin position="34"/>
        <end position="52"/>
    </location>
</feature>
<organism evidence="6 7">
    <name type="scientific">Candidatus Komeilibacteria bacterium CG10_big_fil_rev_8_21_14_0_10_41_13</name>
    <dbReference type="NCBI Taxonomy" id="1974476"/>
    <lineage>
        <taxon>Bacteria</taxon>
        <taxon>Candidatus Komeiliibacteriota</taxon>
    </lineage>
</organism>
<feature type="domain" description="Major facilitator superfamily (MFS) profile" evidence="5">
    <location>
        <begin position="34"/>
        <end position="212"/>
    </location>
</feature>
<dbReference type="PANTHER" id="PTHR23530">
    <property type="entry name" value="TRANSPORT PROTEIN-RELATED"/>
    <property type="match status" value="1"/>
</dbReference>
<keyword evidence="3 4" id="KW-0472">Membrane</keyword>
<feature type="transmembrane region" description="Helical" evidence="4">
    <location>
        <begin position="184"/>
        <end position="206"/>
    </location>
</feature>
<keyword evidence="2 4" id="KW-1133">Transmembrane helix</keyword>
<dbReference type="PANTHER" id="PTHR23530:SF1">
    <property type="entry name" value="PERMEASE, MAJOR FACILITATOR SUPERFAMILY-RELATED"/>
    <property type="match status" value="1"/>
</dbReference>
<feature type="transmembrane region" description="Helical" evidence="4">
    <location>
        <begin position="100"/>
        <end position="133"/>
    </location>
</feature>
<proteinExistence type="predicted"/>
<dbReference type="InterPro" id="IPR020846">
    <property type="entry name" value="MFS_dom"/>
</dbReference>
<keyword evidence="1 4" id="KW-0812">Transmembrane</keyword>
<reference evidence="7" key="1">
    <citation type="submission" date="2017-09" db="EMBL/GenBank/DDBJ databases">
        <title>Depth-based differentiation of microbial function through sediment-hosted aquifers and enrichment of novel symbionts in the deep terrestrial subsurface.</title>
        <authorList>
            <person name="Probst A.J."/>
            <person name="Ladd B."/>
            <person name="Jarett J.K."/>
            <person name="Geller-Mcgrath D.E."/>
            <person name="Sieber C.M.K."/>
            <person name="Emerson J.B."/>
            <person name="Anantharaman K."/>
            <person name="Thomas B.C."/>
            <person name="Malmstrom R."/>
            <person name="Stieglmeier M."/>
            <person name="Klingl A."/>
            <person name="Woyke T."/>
            <person name="Ryan C.M."/>
            <person name="Banfield J.F."/>
        </authorList>
    </citation>
    <scope>NUCLEOTIDE SEQUENCE [LARGE SCALE GENOMIC DNA]</scope>
</reference>
<dbReference type="Proteomes" id="UP000230543">
    <property type="component" value="Unassembled WGS sequence"/>
</dbReference>
<dbReference type="InterPro" id="IPR053160">
    <property type="entry name" value="MFS_DHA3_Transporter"/>
</dbReference>
<evidence type="ECO:0000259" key="5">
    <source>
        <dbReference type="PROSITE" id="PS50850"/>
    </source>
</evidence>
<protein>
    <recommendedName>
        <fullName evidence="5">Major facilitator superfamily (MFS) profile domain-containing protein</fullName>
    </recommendedName>
</protein>
<name>A0A2M6WCM4_9BACT</name>
<evidence type="ECO:0000256" key="2">
    <source>
        <dbReference type="ARBA" id="ARBA00022989"/>
    </source>
</evidence>
<feature type="transmembrane region" description="Helical" evidence="4">
    <location>
        <begin position="67"/>
        <end position="88"/>
    </location>
</feature>
<gene>
    <name evidence="6" type="ORF">COU22_01645</name>
</gene>
<evidence type="ECO:0000256" key="3">
    <source>
        <dbReference type="ARBA" id="ARBA00023136"/>
    </source>
</evidence>
<accession>A0A2M6WCM4</accession>
<dbReference type="EMBL" id="PFBO01000050">
    <property type="protein sequence ID" value="PIT90528.1"/>
    <property type="molecule type" value="Genomic_DNA"/>
</dbReference>
<dbReference type="GO" id="GO:0022857">
    <property type="term" value="F:transmembrane transporter activity"/>
    <property type="evidence" value="ECO:0007669"/>
    <property type="project" value="InterPro"/>
</dbReference>
<dbReference type="AlphaFoldDB" id="A0A2M6WCM4"/>
<dbReference type="InterPro" id="IPR036259">
    <property type="entry name" value="MFS_trans_sf"/>
</dbReference>
<evidence type="ECO:0000313" key="7">
    <source>
        <dbReference type="Proteomes" id="UP000230543"/>
    </source>
</evidence>
<sequence length="212" mass="23466">MSWVNIKENSEAYSLKSSLIFAGDSLRSLFKNKILITIVMNILIFTATLFAIDKFIQPYMKAVGVELAYFGLIYSGFLLIIAFLVKYISKLEDIYGGEKVMNFISFFAFVPMIILGLGYSGLLGIILFFLAIAVENVRSPIANSVFHDNVESKNRATMGSILELMKTSGKLVILPVAGYLADSYSIQAAILIFSLVILISSIVFWLPSKKTA</sequence>
<dbReference type="SUPFAM" id="SSF103473">
    <property type="entry name" value="MFS general substrate transporter"/>
    <property type="match status" value="1"/>
</dbReference>
<dbReference type="PROSITE" id="PS50850">
    <property type="entry name" value="MFS"/>
    <property type="match status" value="1"/>
</dbReference>
<dbReference type="Pfam" id="PF07690">
    <property type="entry name" value="MFS_1"/>
    <property type="match status" value="1"/>
</dbReference>
<dbReference type="Gene3D" id="1.20.1250.20">
    <property type="entry name" value="MFS general substrate transporter like domains"/>
    <property type="match status" value="1"/>
</dbReference>
<evidence type="ECO:0000256" key="4">
    <source>
        <dbReference type="SAM" id="Phobius"/>
    </source>
</evidence>
<comment type="caution">
    <text evidence="6">The sequence shown here is derived from an EMBL/GenBank/DDBJ whole genome shotgun (WGS) entry which is preliminary data.</text>
</comment>